<proteinExistence type="predicted"/>
<evidence type="ECO:0000313" key="1">
    <source>
        <dbReference type="EMBL" id="GMN50967.1"/>
    </source>
</evidence>
<accession>A0AA88DDE4</accession>
<dbReference type="Proteomes" id="UP001187192">
    <property type="component" value="Unassembled WGS sequence"/>
</dbReference>
<protein>
    <submittedName>
        <fullName evidence="1">Uncharacterized protein</fullName>
    </submittedName>
</protein>
<name>A0AA88DDE4_FICCA</name>
<sequence length="82" mass="9505">MNFATAFLQHLRSVTLEVVGPRGCWSRLHSVQVLEGPERQLRDEVLRPENETAYRDVISIGIELHQGHVEFGERPPKVRMER</sequence>
<dbReference type="AlphaFoldDB" id="A0AA88DDE4"/>
<evidence type="ECO:0000313" key="2">
    <source>
        <dbReference type="Proteomes" id="UP001187192"/>
    </source>
</evidence>
<gene>
    <name evidence="1" type="ORF">TIFTF001_020131</name>
</gene>
<comment type="caution">
    <text evidence="1">The sequence shown here is derived from an EMBL/GenBank/DDBJ whole genome shotgun (WGS) entry which is preliminary data.</text>
</comment>
<keyword evidence="2" id="KW-1185">Reference proteome</keyword>
<dbReference type="EMBL" id="BTGU01000035">
    <property type="protein sequence ID" value="GMN50967.1"/>
    <property type="molecule type" value="Genomic_DNA"/>
</dbReference>
<reference evidence="1" key="1">
    <citation type="submission" date="2023-07" db="EMBL/GenBank/DDBJ databases">
        <title>draft genome sequence of fig (Ficus carica).</title>
        <authorList>
            <person name="Takahashi T."/>
            <person name="Nishimura K."/>
        </authorList>
    </citation>
    <scope>NUCLEOTIDE SEQUENCE</scope>
</reference>
<organism evidence="1 2">
    <name type="scientific">Ficus carica</name>
    <name type="common">Common fig</name>
    <dbReference type="NCBI Taxonomy" id="3494"/>
    <lineage>
        <taxon>Eukaryota</taxon>
        <taxon>Viridiplantae</taxon>
        <taxon>Streptophyta</taxon>
        <taxon>Embryophyta</taxon>
        <taxon>Tracheophyta</taxon>
        <taxon>Spermatophyta</taxon>
        <taxon>Magnoliopsida</taxon>
        <taxon>eudicotyledons</taxon>
        <taxon>Gunneridae</taxon>
        <taxon>Pentapetalae</taxon>
        <taxon>rosids</taxon>
        <taxon>fabids</taxon>
        <taxon>Rosales</taxon>
        <taxon>Moraceae</taxon>
        <taxon>Ficeae</taxon>
        <taxon>Ficus</taxon>
    </lineage>
</organism>